<protein>
    <submittedName>
        <fullName evidence="1">Uncharacterized protein</fullName>
    </submittedName>
</protein>
<accession>A0A2A3ERJ6</accession>
<evidence type="ECO:0000313" key="2">
    <source>
        <dbReference type="Proteomes" id="UP000242457"/>
    </source>
</evidence>
<dbReference type="OrthoDB" id="6261058at2759"/>
<dbReference type="AlphaFoldDB" id="A0A2A3ERJ6"/>
<dbReference type="Proteomes" id="UP000242457">
    <property type="component" value="Unassembled WGS sequence"/>
</dbReference>
<organism evidence="1 2">
    <name type="scientific">Apis cerana cerana</name>
    <name type="common">Oriental honeybee</name>
    <dbReference type="NCBI Taxonomy" id="94128"/>
    <lineage>
        <taxon>Eukaryota</taxon>
        <taxon>Metazoa</taxon>
        <taxon>Ecdysozoa</taxon>
        <taxon>Arthropoda</taxon>
        <taxon>Hexapoda</taxon>
        <taxon>Insecta</taxon>
        <taxon>Pterygota</taxon>
        <taxon>Neoptera</taxon>
        <taxon>Endopterygota</taxon>
        <taxon>Hymenoptera</taxon>
        <taxon>Apocrita</taxon>
        <taxon>Aculeata</taxon>
        <taxon>Apoidea</taxon>
        <taxon>Anthophila</taxon>
        <taxon>Apidae</taxon>
        <taxon>Apis</taxon>
    </lineage>
</organism>
<dbReference type="Pfam" id="PF09495">
    <property type="entry name" value="DUF2462"/>
    <property type="match status" value="1"/>
</dbReference>
<reference evidence="1 2" key="1">
    <citation type="submission" date="2014-07" db="EMBL/GenBank/DDBJ databases">
        <title>Genomic and transcriptomic analysis on Apis cerana provide comprehensive insights into honey bee biology.</title>
        <authorList>
            <person name="Diao Q."/>
            <person name="Sun L."/>
            <person name="Zheng H."/>
            <person name="Zheng H."/>
            <person name="Xu S."/>
            <person name="Wang S."/>
            <person name="Zeng Z."/>
            <person name="Hu F."/>
            <person name="Su S."/>
            <person name="Wu J."/>
        </authorList>
    </citation>
    <scope>NUCLEOTIDE SEQUENCE [LARGE SCALE GENOMIC DNA]</scope>
    <source>
        <tissue evidence="1">Pupae without intestine</tissue>
    </source>
</reference>
<evidence type="ECO:0000313" key="1">
    <source>
        <dbReference type="EMBL" id="PBC33661.1"/>
    </source>
</evidence>
<sequence>MKIRLVFYKSKLKVKTKLPSTVKEKNKNKKNFAIQRRNNAPIQPKKKKFEETHKLKQMITKTVNKAMEDELREKALEGKKSLTKKNSSILKKN</sequence>
<dbReference type="InterPro" id="IPR019034">
    <property type="entry name" value="UPF0390"/>
</dbReference>
<name>A0A2A3ERJ6_APICC</name>
<keyword evidence="2" id="KW-1185">Reference proteome</keyword>
<gene>
    <name evidence="1" type="ORF">APICC_00594</name>
</gene>
<dbReference type="EMBL" id="KZ288198">
    <property type="protein sequence ID" value="PBC33661.1"/>
    <property type="molecule type" value="Genomic_DNA"/>
</dbReference>
<proteinExistence type="predicted"/>